<gene>
    <name evidence="2" type="primary">Aste57867_18654</name>
    <name evidence="1" type="ORF">As57867_018592</name>
    <name evidence="2" type="ORF">ASTE57867_18654</name>
</gene>
<dbReference type="InterPro" id="IPR032675">
    <property type="entry name" value="LRR_dom_sf"/>
</dbReference>
<name>A0A485LB21_9STRA</name>
<accession>A0A485LB21</accession>
<keyword evidence="3" id="KW-1185">Reference proteome</keyword>
<dbReference type="Proteomes" id="UP000332933">
    <property type="component" value="Unassembled WGS sequence"/>
</dbReference>
<protein>
    <submittedName>
        <fullName evidence="2">Aste57867_18654 protein</fullName>
    </submittedName>
</protein>
<reference evidence="1" key="2">
    <citation type="submission" date="2019-06" db="EMBL/GenBank/DDBJ databases">
        <title>Genomics analysis of Aphanomyces spp. identifies a new class of oomycete effector associated with host adaptation.</title>
        <authorList>
            <person name="Gaulin E."/>
        </authorList>
    </citation>
    <scope>NUCLEOTIDE SEQUENCE</scope>
    <source>
        <strain evidence="1">CBS 578.67</strain>
    </source>
</reference>
<evidence type="ECO:0000313" key="1">
    <source>
        <dbReference type="EMBL" id="KAF0689913.1"/>
    </source>
</evidence>
<evidence type="ECO:0000313" key="3">
    <source>
        <dbReference type="Proteomes" id="UP000332933"/>
    </source>
</evidence>
<dbReference type="EMBL" id="VJMH01006403">
    <property type="protein sequence ID" value="KAF0689913.1"/>
    <property type="molecule type" value="Genomic_DNA"/>
</dbReference>
<dbReference type="Gene3D" id="3.80.10.10">
    <property type="entry name" value="Ribonuclease Inhibitor"/>
    <property type="match status" value="1"/>
</dbReference>
<dbReference type="SUPFAM" id="SSF52047">
    <property type="entry name" value="RNI-like"/>
    <property type="match status" value="1"/>
</dbReference>
<proteinExistence type="predicted"/>
<dbReference type="OrthoDB" id="120976at2759"/>
<sequence length="461" mass="52597">MWTEPPSKRPRLMPPTDVLVKIALSLDDVVTFFSFLDAMGDHRGALEPLWQLGLTTNHKDLWPQLCLSWPLMRDPVSRALVKAILHLYSTVVVFYVDDVAWLHEHLRPPIKIVVEWQDITQESRPSEWLDQWIQLPITTMRLWCSIDRTTSSSSNPSIEACLGRLSTLESLTLRDRFSLQTLFAWAAQPTSKLVDLDVNDRGVDNALDASTVRDAIQWLETHPVRTFRLCALPFHQSVDWKLRTHFFSAMFQQPTKELYLHFNGYNPWKADDMVFYPFSMEALTIHGGDLSPRALVRFADMLAQSSSLTRLSLKSVELANGWTSPQDSTDAFAYFLDKVSSIHTLVVDWCSVENLDWCKLGPVLQRSSVRNLSLTQNRLDQEAIYHIAKGLQGNNTIQVVDLTDNVVKLGVYDVKVLLDCNLYRTVPLETLRVRGRRSSTKNTQMLAMAQERGINLILSDG</sequence>
<evidence type="ECO:0000313" key="2">
    <source>
        <dbReference type="EMBL" id="VFT95389.1"/>
    </source>
</evidence>
<dbReference type="EMBL" id="CAADRA010006424">
    <property type="protein sequence ID" value="VFT95389.1"/>
    <property type="molecule type" value="Genomic_DNA"/>
</dbReference>
<organism evidence="2 3">
    <name type="scientific">Aphanomyces stellatus</name>
    <dbReference type="NCBI Taxonomy" id="120398"/>
    <lineage>
        <taxon>Eukaryota</taxon>
        <taxon>Sar</taxon>
        <taxon>Stramenopiles</taxon>
        <taxon>Oomycota</taxon>
        <taxon>Saprolegniomycetes</taxon>
        <taxon>Saprolegniales</taxon>
        <taxon>Verrucalvaceae</taxon>
        <taxon>Aphanomyces</taxon>
    </lineage>
</organism>
<reference evidence="2 3" key="1">
    <citation type="submission" date="2019-03" db="EMBL/GenBank/DDBJ databases">
        <authorList>
            <person name="Gaulin E."/>
            <person name="Dumas B."/>
        </authorList>
    </citation>
    <scope>NUCLEOTIDE SEQUENCE [LARGE SCALE GENOMIC DNA]</scope>
    <source>
        <strain evidence="2">CBS 568.67</strain>
    </source>
</reference>
<dbReference type="AlphaFoldDB" id="A0A485LB21"/>